<dbReference type="AlphaFoldDB" id="A0A4Y7J564"/>
<dbReference type="Gramene" id="RZC54795">
    <property type="protein sequence ID" value="RZC54795"/>
    <property type="gene ID" value="C5167_013655"/>
</dbReference>
<proteinExistence type="predicted"/>
<dbReference type="GO" id="GO:0004672">
    <property type="term" value="F:protein kinase activity"/>
    <property type="evidence" value="ECO:0007669"/>
    <property type="project" value="TreeGrafter"/>
</dbReference>
<dbReference type="PROSITE" id="PS51489">
    <property type="entry name" value="BUB1_N"/>
    <property type="match status" value="1"/>
</dbReference>
<dbReference type="PANTHER" id="PTHR14030:SF19">
    <property type="entry name" value="MITOTIC SPINDLE CHECKPOINT PROTEIN BUBR1"/>
    <property type="match status" value="1"/>
</dbReference>
<name>A0A4Y7J564_PAPSO</name>
<dbReference type="GO" id="GO:0005634">
    <property type="term" value="C:nucleus"/>
    <property type="evidence" value="ECO:0007669"/>
    <property type="project" value="UniProtKB-SubCell"/>
</dbReference>
<evidence type="ECO:0000256" key="4">
    <source>
        <dbReference type="ARBA" id="ARBA00022838"/>
    </source>
</evidence>
<dbReference type="OMA" id="LIVIYEQ"/>
<keyword evidence="6" id="KW-0131">Cell cycle</keyword>
<evidence type="ECO:0000259" key="8">
    <source>
        <dbReference type="PROSITE" id="PS51489"/>
    </source>
</evidence>
<keyword evidence="5" id="KW-0539">Nucleus</keyword>
<dbReference type="GO" id="GO:0007094">
    <property type="term" value="P:mitotic spindle assembly checkpoint signaling"/>
    <property type="evidence" value="ECO:0007669"/>
    <property type="project" value="InterPro"/>
</dbReference>
<dbReference type="InterPro" id="IPR013212">
    <property type="entry name" value="Mad3/Bub1_I"/>
</dbReference>
<dbReference type="SMART" id="SM00777">
    <property type="entry name" value="Mad3_BUB1_I"/>
    <property type="match status" value="1"/>
</dbReference>
<feature type="domain" description="BUB1 N-terminal" evidence="8">
    <location>
        <begin position="66"/>
        <end position="224"/>
    </location>
</feature>
<dbReference type="GO" id="GO:0000776">
    <property type="term" value="C:kinetochore"/>
    <property type="evidence" value="ECO:0007669"/>
    <property type="project" value="UniProtKB-KW"/>
</dbReference>
<evidence type="ECO:0000313" key="9">
    <source>
        <dbReference type="EMBL" id="RZC54795.1"/>
    </source>
</evidence>
<dbReference type="InterPro" id="IPR015661">
    <property type="entry name" value="Bub1/Mad3"/>
</dbReference>
<gene>
    <name evidence="9" type="ORF">C5167_013655</name>
</gene>
<keyword evidence="3" id="KW-0158">Chromosome</keyword>
<protein>
    <recommendedName>
        <fullName evidence="8">BUB1 N-terminal domain-containing protein</fullName>
    </recommendedName>
</protein>
<dbReference type="GO" id="GO:0051754">
    <property type="term" value="P:meiotic sister chromatid cohesion, centromeric"/>
    <property type="evidence" value="ECO:0007669"/>
    <property type="project" value="TreeGrafter"/>
</dbReference>
<dbReference type="Pfam" id="PF08311">
    <property type="entry name" value="Mad3_BUB1_I"/>
    <property type="match status" value="1"/>
</dbReference>
<keyword evidence="7" id="KW-0137">Centromere</keyword>
<keyword evidence="10" id="KW-1185">Reference proteome</keyword>
<dbReference type="STRING" id="3469.A0A4Y7J564"/>
<evidence type="ECO:0000256" key="7">
    <source>
        <dbReference type="ARBA" id="ARBA00023328"/>
    </source>
</evidence>
<organism evidence="9 10">
    <name type="scientific">Papaver somniferum</name>
    <name type="common">Opium poppy</name>
    <dbReference type="NCBI Taxonomy" id="3469"/>
    <lineage>
        <taxon>Eukaryota</taxon>
        <taxon>Viridiplantae</taxon>
        <taxon>Streptophyta</taxon>
        <taxon>Embryophyta</taxon>
        <taxon>Tracheophyta</taxon>
        <taxon>Spermatophyta</taxon>
        <taxon>Magnoliopsida</taxon>
        <taxon>Ranunculales</taxon>
        <taxon>Papaveraceae</taxon>
        <taxon>Papaveroideae</taxon>
        <taxon>Papaver</taxon>
    </lineage>
</organism>
<evidence type="ECO:0000256" key="6">
    <source>
        <dbReference type="ARBA" id="ARBA00023306"/>
    </source>
</evidence>
<dbReference type="PANTHER" id="PTHR14030">
    <property type="entry name" value="MITOTIC CHECKPOINT SERINE/THREONINE-PROTEIN KINASE BUB1"/>
    <property type="match status" value="1"/>
</dbReference>
<accession>A0A4Y7J564</accession>
<reference evidence="9 10" key="1">
    <citation type="journal article" date="2018" name="Science">
        <title>The opium poppy genome and morphinan production.</title>
        <authorList>
            <person name="Guo L."/>
            <person name="Winzer T."/>
            <person name="Yang X."/>
            <person name="Li Y."/>
            <person name="Ning Z."/>
            <person name="He Z."/>
            <person name="Teodor R."/>
            <person name="Lu Y."/>
            <person name="Bowser T.A."/>
            <person name="Graham I.A."/>
            <person name="Ye K."/>
        </authorList>
    </citation>
    <scope>NUCLEOTIDE SEQUENCE [LARGE SCALE GENOMIC DNA]</scope>
    <source>
        <strain evidence="10">cv. HN1</strain>
        <tissue evidence="9">Leaves</tissue>
    </source>
</reference>
<evidence type="ECO:0000256" key="3">
    <source>
        <dbReference type="ARBA" id="ARBA00022454"/>
    </source>
</evidence>
<evidence type="ECO:0000256" key="2">
    <source>
        <dbReference type="ARBA" id="ARBA00004629"/>
    </source>
</evidence>
<keyword evidence="4" id="KW-0995">Kinetochore</keyword>
<dbReference type="EMBL" id="CM010717">
    <property type="protein sequence ID" value="RZC54795.1"/>
    <property type="molecule type" value="Genomic_DNA"/>
</dbReference>
<sequence>MEGISTLDPETAFLLSNKTTGNEWELFKENVRPMKRGRNVNVLNEALKSQTDNHLKKSLIEERRRLITAIDEYKGDDPLKPWIECIKWVQESFPTGGDCSGLVVIYEQCVRAFWNSEQYKEDRRYLKVWLEYAENCADAEVIYKFLQSNGIGQSHSAYYISYGLYLESKNKLKTANEIFNLGMERKAQPIEKMEASFRKFFTRSMRRPQAPVEEPEDSHLPHRSFGTVLTTGEARRQLKQKTDLANKKLKLDRCPSTISIYKDTNESAAPSHQPEILKNDKKVFSLGTRSERNKENSAIPAKWTSTKIPQRPVSRAVPAASACIQVFVDEECAESAKAAKDEKSSLKQLRRVDGAELKKESELLKANPLRNFPAHSLPR</sequence>
<evidence type="ECO:0000256" key="1">
    <source>
        <dbReference type="ARBA" id="ARBA00004123"/>
    </source>
</evidence>
<dbReference type="FunFam" id="1.25.40.430:FF:000004">
    <property type="entry name" value="Mitotic spindle checkpoint protein BUBR1"/>
    <property type="match status" value="1"/>
</dbReference>
<dbReference type="Proteomes" id="UP000316621">
    <property type="component" value="Chromosome 3"/>
</dbReference>
<comment type="subcellular location">
    <subcellularLocation>
        <location evidence="2">Chromosome</location>
        <location evidence="2">Centromere</location>
        <location evidence="2">Kinetochore</location>
    </subcellularLocation>
    <subcellularLocation>
        <location evidence="1">Nucleus</location>
    </subcellularLocation>
</comment>
<dbReference type="Gene3D" id="1.25.40.430">
    <property type="match status" value="1"/>
</dbReference>
<evidence type="ECO:0000313" key="10">
    <source>
        <dbReference type="Proteomes" id="UP000316621"/>
    </source>
</evidence>
<dbReference type="OrthoDB" id="248495at2759"/>
<evidence type="ECO:0000256" key="5">
    <source>
        <dbReference type="ARBA" id="ARBA00023242"/>
    </source>
</evidence>